<keyword evidence="2" id="KW-0805">Transcription regulation</keyword>
<evidence type="ECO:0000313" key="6">
    <source>
        <dbReference type="Proteomes" id="UP000509761"/>
    </source>
</evidence>
<sequence>MLETQQDIKKFFKHDLKLRHLRIIAMLAQLGQVSHVAKAMNVTQPAISKQIGEIERSLNSPIIQRQGNRVVFTPIGERLAAHATEIVQLIERAEFDVDAVHRGLGGHVVVGVVASLAPTLLPEAIKRLKVIAPSAVVSITEGHFNQLLPLLENGNLDILIARAWEPFFREGISKTSILKEPILVVAGSQHPLAVRATIEWKDVVAWPWISPAEGSLARQAVDTCLAKAGLAFPSSYIESTSLLLNFELMRIAPFISLMPEWLARHHAGKGDLSILPLQFDEILSEAYCYWRSNSSNATSKLFQECLEQASHQSRFTSH</sequence>
<proteinExistence type="inferred from homology"/>
<dbReference type="PANTHER" id="PTHR30419">
    <property type="entry name" value="HTH-TYPE TRANSCRIPTIONAL REGULATOR YBHD"/>
    <property type="match status" value="1"/>
</dbReference>
<keyword evidence="3" id="KW-0238">DNA-binding</keyword>
<dbReference type="InterPro" id="IPR036388">
    <property type="entry name" value="WH-like_DNA-bd_sf"/>
</dbReference>
<dbReference type="Gene3D" id="1.10.10.10">
    <property type="entry name" value="Winged helix-like DNA-binding domain superfamily/Winged helix DNA-binding domain"/>
    <property type="match status" value="1"/>
</dbReference>
<protein>
    <submittedName>
        <fullName evidence="5">HTH-type transcriptional regulator GltC</fullName>
    </submittedName>
</protein>
<dbReference type="Pfam" id="PF03466">
    <property type="entry name" value="LysR_substrate"/>
    <property type="match status" value="1"/>
</dbReference>
<name>A0A653YQA0_9GAMM</name>
<dbReference type="GO" id="GO:0003677">
    <property type="term" value="F:DNA binding"/>
    <property type="evidence" value="ECO:0007669"/>
    <property type="project" value="UniProtKB-KW"/>
</dbReference>
<dbReference type="Pfam" id="PF00126">
    <property type="entry name" value="HTH_1"/>
    <property type="match status" value="1"/>
</dbReference>
<evidence type="ECO:0000256" key="2">
    <source>
        <dbReference type="ARBA" id="ARBA00023015"/>
    </source>
</evidence>
<dbReference type="InterPro" id="IPR000847">
    <property type="entry name" value="LysR_HTH_N"/>
</dbReference>
<dbReference type="InterPro" id="IPR005119">
    <property type="entry name" value="LysR_subst-bd"/>
</dbReference>
<dbReference type="SUPFAM" id="SSF53850">
    <property type="entry name" value="Periplasmic binding protein-like II"/>
    <property type="match status" value="1"/>
</dbReference>
<evidence type="ECO:0000313" key="5">
    <source>
        <dbReference type="EMBL" id="QKS25784.1"/>
    </source>
</evidence>
<evidence type="ECO:0000256" key="3">
    <source>
        <dbReference type="ARBA" id="ARBA00023125"/>
    </source>
</evidence>
<comment type="similarity">
    <text evidence="1">Belongs to the LysR transcriptional regulatory family.</text>
</comment>
<dbReference type="EMBL" id="CP054580">
    <property type="protein sequence ID" value="QKS25784.1"/>
    <property type="molecule type" value="Genomic_DNA"/>
</dbReference>
<reference evidence="5 6" key="1">
    <citation type="submission" date="2019-12" db="EMBL/GenBank/DDBJ databases">
        <title>Genome sequencing and assembly of endphytes of Porphyra tenera.</title>
        <authorList>
            <person name="Park J.M."/>
            <person name="Shin R."/>
            <person name="Jo S.H."/>
        </authorList>
    </citation>
    <scope>NUCLEOTIDE SEQUENCE [LARGE SCALE GENOMIC DNA]</scope>
    <source>
        <strain evidence="5 6">GPM3</strain>
    </source>
</reference>
<gene>
    <name evidence="5" type="ORF">FX987_03580</name>
</gene>
<keyword evidence="6" id="KW-1185">Reference proteome</keyword>
<keyword evidence="4" id="KW-0804">Transcription</keyword>
<dbReference type="PROSITE" id="PS50931">
    <property type="entry name" value="HTH_LYSR"/>
    <property type="match status" value="1"/>
</dbReference>
<accession>A0A6N0Z1M4</accession>
<accession>A0A653YQA0</accession>
<dbReference type="PANTHER" id="PTHR30419:SF8">
    <property type="entry name" value="NITROGEN ASSIMILATION TRANSCRIPTIONAL ACTIVATOR-RELATED"/>
    <property type="match status" value="1"/>
</dbReference>
<dbReference type="InterPro" id="IPR036390">
    <property type="entry name" value="WH_DNA-bd_sf"/>
</dbReference>
<evidence type="ECO:0000256" key="1">
    <source>
        <dbReference type="ARBA" id="ARBA00009437"/>
    </source>
</evidence>
<dbReference type="GO" id="GO:0005829">
    <property type="term" value="C:cytosol"/>
    <property type="evidence" value="ECO:0007669"/>
    <property type="project" value="TreeGrafter"/>
</dbReference>
<dbReference type="AlphaFoldDB" id="A0A653YQA0"/>
<dbReference type="InterPro" id="IPR050950">
    <property type="entry name" value="HTH-type_LysR_regulators"/>
</dbReference>
<dbReference type="RefSeq" id="WP_022521444.1">
    <property type="nucleotide sequence ID" value="NZ_BAAADW010000001.1"/>
</dbReference>
<dbReference type="Gene3D" id="3.40.190.290">
    <property type="match status" value="1"/>
</dbReference>
<organism evidence="5 6">
    <name type="scientific">Vreelandella titanicae</name>
    <dbReference type="NCBI Taxonomy" id="664683"/>
    <lineage>
        <taxon>Bacteria</taxon>
        <taxon>Pseudomonadati</taxon>
        <taxon>Pseudomonadota</taxon>
        <taxon>Gammaproteobacteria</taxon>
        <taxon>Oceanospirillales</taxon>
        <taxon>Halomonadaceae</taxon>
        <taxon>Vreelandella</taxon>
    </lineage>
</organism>
<dbReference type="Proteomes" id="UP000509761">
    <property type="component" value="Chromosome"/>
</dbReference>
<evidence type="ECO:0000256" key="4">
    <source>
        <dbReference type="ARBA" id="ARBA00023163"/>
    </source>
</evidence>
<dbReference type="GO" id="GO:0003700">
    <property type="term" value="F:DNA-binding transcription factor activity"/>
    <property type="evidence" value="ECO:0007669"/>
    <property type="project" value="InterPro"/>
</dbReference>
<dbReference type="SUPFAM" id="SSF46785">
    <property type="entry name" value="Winged helix' DNA-binding domain"/>
    <property type="match status" value="1"/>
</dbReference>